<dbReference type="EMBL" id="JAPFFF010000043">
    <property type="protein sequence ID" value="KAK8840799.1"/>
    <property type="molecule type" value="Genomic_DNA"/>
</dbReference>
<organism evidence="1 2">
    <name type="scientific">Tritrichomonas musculus</name>
    <dbReference type="NCBI Taxonomy" id="1915356"/>
    <lineage>
        <taxon>Eukaryota</taxon>
        <taxon>Metamonada</taxon>
        <taxon>Parabasalia</taxon>
        <taxon>Tritrichomonadida</taxon>
        <taxon>Tritrichomonadidae</taxon>
        <taxon>Tritrichomonas</taxon>
    </lineage>
</organism>
<reference evidence="1 2" key="1">
    <citation type="submission" date="2024-04" db="EMBL/GenBank/DDBJ databases">
        <title>Tritrichomonas musculus Genome.</title>
        <authorList>
            <person name="Alves-Ferreira E."/>
            <person name="Grigg M."/>
            <person name="Lorenzi H."/>
            <person name="Galac M."/>
        </authorList>
    </citation>
    <scope>NUCLEOTIDE SEQUENCE [LARGE SCALE GENOMIC DNA]</scope>
    <source>
        <strain evidence="1 2">EAF2021</strain>
    </source>
</reference>
<protein>
    <recommendedName>
        <fullName evidence="3">Right handed beta helix domain-containing protein</fullName>
    </recommendedName>
</protein>
<dbReference type="Proteomes" id="UP001470230">
    <property type="component" value="Unassembled WGS sequence"/>
</dbReference>
<comment type="caution">
    <text evidence="1">The sequence shown here is derived from an EMBL/GenBank/DDBJ whole genome shotgun (WGS) entry which is preliminary data.</text>
</comment>
<name>A0ABR2H3L4_9EUKA</name>
<evidence type="ECO:0000313" key="1">
    <source>
        <dbReference type="EMBL" id="KAK8840799.1"/>
    </source>
</evidence>
<keyword evidence="2" id="KW-1185">Reference proteome</keyword>
<sequence length="182" mass="21060">MHNFYSYFLKDYSRIANRDIIQCKFVNFLNPPVIIDNDFENELVSRKTFIDNMTYCNFETLTIIECYFINCTHNENDGGAIEFKRENCTFNANVTIYSSTFDRCSATDGSGGAIFVCNEKHTTDFVSNHTNVLMFNSSYCCYSKCSAYTEYTNNTHKGYGSVMFIFTDKIDLINLHMELNLT</sequence>
<accession>A0ABR2H3L4</accession>
<gene>
    <name evidence="1" type="ORF">M9Y10_027621</name>
</gene>
<evidence type="ECO:0000313" key="2">
    <source>
        <dbReference type="Proteomes" id="UP001470230"/>
    </source>
</evidence>
<evidence type="ECO:0008006" key="3">
    <source>
        <dbReference type="Google" id="ProtNLM"/>
    </source>
</evidence>
<proteinExistence type="predicted"/>